<feature type="repeat" description="NHL" evidence="2">
    <location>
        <begin position="311"/>
        <end position="347"/>
    </location>
</feature>
<gene>
    <name evidence="3" type="primary">LOC107668169</name>
</gene>
<accession>A0A671NAX6</accession>
<proteinExistence type="predicted"/>
<reference evidence="3" key="2">
    <citation type="submission" date="2025-09" db="UniProtKB">
        <authorList>
            <consortium name="Ensembl"/>
        </authorList>
    </citation>
    <scope>IDENTIFICATION</scope>
</reference>
<dbReference type="SUPFAM" id="SSF101898">
    <property type="entry name" value="NHL repeat"/>
    <property type="match status" value="1"/>
</dbReference>
<dbReference type="GO" id="GO:0000209">
    <property type="term" value="P:protein polyubiquitination"/>
    <property type="evidence" value="ECO:0007669"/>
    <property type="project" value="TreeGrafter"/>
</dbReference>
<evidence type="ECO:0000256" key="2">
    <source>
        <dbReference type="PROSITE-ProRule" id="PRU00504"/>
    </source>
</evidence>
<organism evidence="3 4">
    <name type="scientific">Sinocyclocheilus anshuiensis</name>
    <dbReference type="NCBI Taxonomy" id="1608454"/>
    <lineage>
        <taxon>Eukaryota</taxon>
        <taxon>Metazoa</taxon>
        <taxon>Chordata</taxon>
        <taxon>Craniata</taxon>
        <taxon>Vertebrata</taxon>
        <taxon>Euteleostomi</taxon>
        <taxon>Actinopterygii</taxon>
        <taxon>Neopterygii</taxon>
        <taxon>Teleostei</taxon>
        <taxon>Ostariophysi</taxon>
        <taxon>Cypriniformes</taxon>
        <taxon>Cyprinidae</taxon>
        <taxon>Cyprininae</taxon>
        <taxon>Sinocyclocheilus</taxon>
    </lineage>
</organism>
<sequence>MWGRYPSGPNKSQLLRGVRELIQPWEISLSLKNVHFQPYQQPSTIPFGEVVVQENNLSFPVGVCGPQGHKCAIHSGDLPHENHVAVSEQLHTPCKLGASTLKVGHLVKKIGKQGSGRTDFTLPSGVHATPQGQLFVVDCGNVRVQITDLQRNVVQQISPPTCEGTSRHCRNFFDVAGNSKGLIALTCAAERVLLVFSRHGRLLQTFGGSGSAGAQQDLEAPRGVTVTQQDEFLVADIRRGTLTSLKLDPKTGAKMERTVVTGFHRPYLVATCLKSGLIAVSERGNETGRIPCIKVLEPGWNTIRILGICSGMGPVLSNPWGICIDTDGDVLVADWGKQHCIVLYSSVGVGRSIVSHGLSSPRGLAVLPDGHLVVSDSMNHCIKLYRYNSLQKWVDWVCLTST</sequence>
<keyword evidence="1" id="KW-0677">Repeat</keyword>
<reference evidence="3" key="1">
    <citation type="submission" date="2025-08" db="UniProtKB">
        <authorList>
            <consortium name="Ensembl"/>
        </authorList>
    </citation>
    <scope>IDENTIFICATION</scope>
</reference>
<protein>
    <submittedName>
        <fullName evidence="3">Uncharacterized LOC107668169</fullName>
    </submittedName>
</protein>
<dbReference type="PANTHER" id="PTHR24104:SF53">
    <property type="match status" value="1"/>
</dbReference>
<name>A0A671NAX6_9TELE</name>
<dbReference type="GO" id="GO:0061630">
    <property type="term" value="F:ubiquitin protein ligase activity"/>
    <property type="evidence" value="ECO:0007669"/>
    <property type="project" value="TreeGrafter"/>
</dbReference>
<dbReference type="PROSITE" id="PS51125">
    <property type="entry name" value="NHL"/>
    <property type="match status" value="3"/>
</dbReference>
<dbReference type="Pfam" id="PF01436">
    <property type="entry name" value="NHL"/>
    <property type="match status" value="2"/>
</dbReference>
<dbReference type="Proteomes" id="UP000472260">
    <property type="component" value="Unassembled WGS sequence"/>
</dbReference>
<dbReference type="GO" id="GO:0043161">
    <property type="term" value="P:proteasome-mediated ubiquitin-dependent protein catabolic process"/>
    <property type="evidence" value="ECO:0007669"/>
    <property type="project" value="TreeGrafter"/>
</dbReference>
<dbReference type="InterPro" id="IPR001258">
    <property type="entry name" value="NHL_repeat"/>
</dbReference>
<feature type="repeat" description="NHL" evidence="2">
    <location>
        <begin position="107"/>
        <end position="150"/>
    </location>
</feature>
<evidence type="ECO:0000256" key="1">
    <source>
        <dbReference type="ARBA" id="ARBA00022737"/>
    </source>
</evidence>
<dbReference type="InterPro" id="IPR011042">
    <property type="entry name" value="6-blade_b-propeller_TolB-like"/>
</dbReference>
<dbReference type="PANTHER" id="PTHR24104">
    <property type="entry name" value="E3 UBIQUITIN-PROTEIN LIGASE NHLRC1-RELATED"/>
    <property type="match status" value="1"/>
</dbReference>
<dbReference type="Ensembl" id="ENSSANT00000044408.1">
    <property type="protein sequence ID" value="ENSSANP00000041727.1"/>
    <property type="gene ID" value="ENSSANG00000021179.1"/>
</dbReference>
<dbReference type="Gene3D" id="2.120.10.30">
    <property type="entry name" value="TolB, C-terminal domain"/>
    <property type="match status" value="1"/>
</dbReference>
<feature type="repeat" description="NHL" evidence="2">
    <location>
        <begin position="356"/>
        <end position="388"/>
    </location>
</feature>
<dbReference type="InterPro" id="IPR050952">
    <property type="entry name" value="TRIM-NHL_E3_ligases"/>
</dbReference>
<evidence type="ECO:0000313" key="3">
    <source>
        <dbReference type="Ensembl" id="ENSSANP00000041727.1"/>
    </source>
</evidence>
<dbReference type="AlphaFoldDB" id="A0A671NAX6"/>
<keyword evidence="4" id="KW-1185">Reference proteome</keyword>
<evidence type="ECO:0000313" key="4">
    <source>
        <dbReference type="Proteomes" id="UP000472260"/>
    </source>
</evidence>